<evidence type="ECO:0000313" key="3">
    <source>
        <dbReference type="Proteomes" id="UP000242715"/>
    </source>
</evidence>
<protein>
    <submittedName>
        <fullName evidence="2">Uncharacterized protein</fullName>
    </submittedName>
</protein>
<feature type="chain" id="PRO_5016263928" evidence="1">
    <location>
        <begin position="29"/>
        <end position="59"/>
    </location>
</feature>
<sequence>MTFLCSAQRSLLSFVDLSALVLLQEGSSEQESSVMQNTDGCWTKSLEAYGRCHGWMTCY</sequence>
<accession>A0A2Z6LWY0</accession>
<dbReference type="AlphaFoldDB" id="A0A2Z6LWY0"/>
<keyword evidence="1" id="KW-0732">Signal</keyword>
<evidence type="ECO:0000256" key="1">
    <source>
        <dbReference type="SAM" id="SignalP"/>
    </source>
</evidence>
<organism evidence="2 3">
    <name type="scientific">Trifolium subterraneum</name>
    <name type="common">Subterranean clover</name>
    <dbReference type="NCBI Taxonomy" id="3900"/>
    <lineage>
        <taxon>Eukaryota</taxon>
        <taxon>Viridiplantae</taxon>
        <taxon>Streptophyta</taxon>
        <taxon>Embryophyta</taxon>
        <taxon>Tracheophyta</taxon>
        <taxon>Spermatophyta</taxon>
        <taxon>Magnoliopsida</taxon>
        <taxon>eudicotyledons</taxon>
        <taxon>Gunneridae</taxon>
        <taxon>Pentapetalae</taxon>
        <taxon>rosids</taxon>
        <taxon>fabids</taxon>
        <taxon>Fabales</taxon>
        <taxon>Fabaceae</taxon>
        <taxon>Papilionoideae</taxon>
        <taxon>50 kb inversion clade</taxon>
        <taxon>NPAAA clade</taxon>
        <taxon>Hologalegina</taxon>
        <taxon>IRL clade</taxon>
        <taxon>Trifolieae</taxon>
        <taxon>Trifolium</taxon>
    </lineage>
</organism>
<feature type="signal peptide" evidence="1">
    <location>
        <begin position="1"/>
        <end position="28"/>
    </location>
</feature>
<gene>
    <name evidence="2" type="ORF">TSUD_385740</name>
</gene>
<reference evidence="3" key="1">
    <citation type="journal article" date="2017" name="Front. Plant Sci.">
        <title>Climate Clever Clovers: New Paradigm to Reduce the Environmental Footprint of Ruminants by Breeding Low Methanogenic Forages Utilizing Haplotype Variation.</title>
        <authorList>
            <person name="Kaur P."/>
            <person name="Appels R."/>
            <person name="Bayer P.E."/>
            <person name="Keeble-Gagnere G."/>
            <person name="Wang J."/>
            <person name="Hirakawa H."/>
            <person name="Shirasawa K."/>
            <person name="Vercoe P."/>
            <person name="Stefanova K."/>
            <person name="Durmic Z."/>
            <person name="Nichols P."/>
            <person name="Revell C."/>
            <person name="Isobe S.N."/>
            <person name="Edwards D."/>
            <person name="Erskine W."/>
        </authorList>
    </citation>
    <scope>NUCLEOTIDE SEQUENCE [LARGE SCALE GENOMIC DNA]</scope>
    <source>
        <strain evidence="3">cv. Daliak</strain>
    </source>
</reference>
<keyword evidence="3" id="KW-1185">Reference proteome</keyword>
<evidence type="ECO:0000313" key="2">
    <source>
        <dbReference type="EMBL" id="GAU23586.1"/>
    </source>
</evidence>
<proteinExistence type="predicted"/>
<dbReference type="Proteomes" id="UP000242715">
    <property type="component" value="Unassembled WGS sequence"/>
</dbReference>
<dbReference type="EMBL" id="DF973272">
    <property type="protein sequence ID" value="GAU23586.1"/>
    <property type="molecule type" value="Genomic_DNA"/>
</dbReference>
<name>A0A2Z6LWY0_TRISU</name>